<dbReference type="EMBL" id="GDID01006882">
    <property type="protein sequence ID" value="JAP89724.1"/>
    <property type="molecule type" value="Transcribed_RNA"/>
</dbReference>
<proteinExistence type="predicted"/>
<sequence>IIPHESDLIISDNTIYPKRNPIDFTCGYRYTNIIHENQINQLFHQIIFQSFNQDQSVLLFCTKWDKQTQLKNLQHFVKNSIVIFKEYGEKYRFDPKFTANISSSFKGAQFNITPGPEITDEQKIQSFFDVQNSITQSHTHFHVQLKAWIDFQSYSISFYLFDVGSDQTAISQVLNLLTLTSTNQFFTNFKLNSQNSQIHCLHQVNSVQNDIFDYLKSISQLKTDFTLNDNISVQKLIDFLEQHIDSVYQTYLNYVKEKLNTVKNNQLNQIIFEQEKLATIQKQKENQLEFSKMIPEVDKYCQNDVFHVKRPKKLIFSDAQTLKAEIADFERKSQSLTHKIENFLCNIKDQSLESKLKLQKVQNALKEDLNKHLNKLENVVVSPLQHNTTKRKASLTQNENLYQSFLPVEDQKQSICVYQSNNVSILVPSCLVRLLRDSEYADLFNLQNYEDKMYKRSVLSGIMVGKYILVVETCRVTEWVREVE</sequence>
<accession>A0A146K1M0</accession>
<protein>
    <submittedName>
        <fullName evidence="1">Uncharacterized protein</fullName>
    </submittedName>
</protein>
<feature type="non-terminal residue" evidence="1">
    <location>
        <position position="1"/>
    </location>
</feature>
<reference evidence="1" key="1">
    <citation type="submission" date="2015-07" db="EMBL/GenBank/DDBJ databases">
        <title>Adaptation to a free-living lifestyle via gene acquisitions in the diplomonad Trepomonas sp. PC1.</title>
        <authorList>
            <person name="Xu F."/>
            <person name="Jerlstrom-Hultqvist J."/>
            <person name="Kolisko M."/>
            <person name="Simpson A.G.B."/>
            <person name="Roger A.J."/>
            <person name="Svard S.G."/>
            <person name="Andersson J.O."/>
        </authorList>
    </citation>
    <scope>NUCLEOTIDE SEQUENCE</scope>
    <source>
        <strain evidence="1">PC1</strain>
    </source>
</reference>
<name>A0A146K1M0_9EUKA</name>
<organism evidence="1">
    <name type="scientific">Trepomonas sp. PC1</name>
    <dbReference type="NCBI Taxonomy" id="1076344"/>
    <lineage>
        <taxon>Eukaryota</taxon>
        <taxon>Metamonada</taxon>
        <taxon>Diplomonadida</taxon>
        <taxon>Hexamitidae</taxon>
        <taxon>Hexamitinae</taxon>
        <taxon>Trepomonas</taxon>
    </lineage>
</organism>
<evidence type="ECO:0000313" key="1">
    <source>
        <dbReference type="EMBL" id="JAP89724.1"/>
    </source>
</evidence>
<gene>
    <name evidence="1" type="ORF">TPC1_30781</name>
</gene>
<dbReference type="AlphaFoldDB" id="A0A146K1M0"/>